<evidence type="ECO:0000313" key="2">
    <source>
        <dbReference type="Proteomes" id="UP000410492"/>
    </source>
</evidence>
<dbReference type="EMBL" id="CAACVG010014639">
    <property type="protein sequence ID" value="VEN63444.1"/>
    <property type="molecule type" value="Genomic_DNA"/>
</dbReference>
<reference evidence="1 2" key="1">
    <citation type="submission" date="2019-01" db="EMBL/GenBank/DDBJ databases">
        <authorList>
            <person name="Sayadi A."/>
        </authorList>
    </citation>
    <scope>NUCLEOTIDE SEQUENCE [LARGE SCALE GENOMIC DNA]</scope>
</reference>
<dbReference type="Proteomes" id="UP000410492">
    <property type="component" value="Unassembled WGS sequence"/>
</dbReference>
<evidence type="ECO:0000313" key="1">
    <source>
        <dbReference type="EMBL" id="VEN63444.1"/>
    </source>
</evidence>
<dbReference type="OrthoDB" id="6784398at2759"/>
<organism evidence="1 2">
    <name type="scientific">Callosobruchus maculatus</name>
    <name type="common">Southern cowpea weevil</name>
    <name type="synonym">Pulse bruchid</name>
    <dbReference type="NCBI Taxonomy" id="64391"/>
    <lineage>
        <taxon>Eukaryota</taxon>
        <taxon>Metazoa</taxon>
        <taxon>Ecdysozoa</taxon>
        <taxon>Arthropoda</taxon>
        <taxon>Hexapoda</taxon>
        <taxon>Insecta</taxon>
        <taxon>Pterygota</taxon>
        <taxon>Neoptera</taxon>
        <taxon>Endopterygota</taxon>
        <taxon>Coleoptera</taxon>
        <taxon>Polyphaga</taxon>
        <taxon>Cucujiformia</taxon>
        <taxon>Chrysomeloidea</taxon>
        <taxon>Chrysomelidae</taxon>
        <taxon>Bruchinae</taxon>
        <taxon>Bruchini</taxon>
        <taxon>Callosobruchus</taxon>
    </lineage>
</organism>
<sequence>MPARIYSSGCNQPCENHQIITCSVCKQKFKHTCAEISSRLQIIWKRHKRLESTNHRLAKSN</sequence>
<dbReference type="AlphaFoldDB" id="A0A653DTD3"/>
<accession>A0A653DTD3</accession>
<protein>
    <submittedName>
        <fullName evidence="1">Uncharacterized protein</fullName>
    </submittedName>
</protein>
<proteinExistence type="predicted"/>
<name>A0A653DTD3_CALMS</name>
<gene>
    <name evidence="1" type="ORF">CALMAC_LOCUS20260</name>
</gene>
<keyword evidence="2" id="KW-1185">Reference proteome</keyword>